<evidence type="ECO:0000259" key="10">
    <source>
        <dbReference type="Pfam" id="PF04290"/>
    </source>
</evidence>
<accession>A0A2A4Z009</accession>
<evidence type="ECO:0000256" key="8">
    <source>
        <dbReference type="ARBA" id="ARBA00038436"/>
    </source>
</evidence>
<dbReference type="AlphaFoldDB" id="A0A2A4Z009"/>
<keyword evidence="2 9" id="KW-0813">Transport</keyword>
<comment type="caution">
    <text evidence="11">The sequence shown here is derived from an EMBL/GenBank/DDBJ whole genome shotgun (WGS) entry which is preliminary data.</text>
</comment>
<dbReference type="InterPro" id="IPR055348">
    <property type="entry name" value="DctQ"/>
</dbReference>
<comment type="similarity">
    <text evidence="8 9">Belongs to the TRAP transporter small permease family.</text>
</comment>
<keyword evidence="5 9" id="KW-0812">Transmembrane</keyword>
<evidence type="ECO:0000256" key="2">
    <source>
        <dbReference type="ARBA" id="ARBA00022448"/>
    </source>
</evidence>
<feature type="domain" description="Tripartite ATP-independent periplasmic transporters DctQ component" evidence="10">
    <location>
        <begin position="20"/>
        <end position="148"/>
    </location>
</feature>
<evidence type="ECO:0000256" key="6">
    <source>
        <dbReference type="ARBA" id="ARBA00022989"/>
    </source>
</evidence>
<feature type="transmembrane region" description="Helical" evidence="9">
    <location>
        <begin position="12"/>
        <end position="31"/>
    </location>
</feature>
<comment type="subunit">
    <text evidence="9">The complex comprises the extracytoplasmic solute receptor protein and the two transmembrane proteins.</text>
</comment>
<evidence type="ECO:0000256" key="4">
    <source>
        <dbReference type="ARBA" id="ARBA00022519"/>
    </source>
</evidence>
<dbReference type="GO" id="GO:0022857">
    <property type="term" value="F:transmembrane transporter activity"/>
    <property type="evidence" value="ECO:0007669"/>
    <property type="project" value="UniProtKB-UniRule"/>
</dbReference>
<keyword evidence="4 9" id="KW-0997">Cell inner membrane</keyword>
<feature type="transmembrane region" description="Helical" evidence="9">
    <location>
        <begin position="119"/>
        <end position="141"/>
    </location>
</feature>
<dbReference type="InterPro" id="IPR007387">
    <property type="entry name" value="TRAP_DctQ"/>
</dbReference>
<dbReference type="EMBL" id="NVUS01000012">
    <property type="protein sequence ID" value="PCJ00393.1"/>
    <property type="molecule type" value="Genomic_DNA"/>
</dbReference>
<dbReference type="PANTHER" id="PTHR35011">
    <property type="entry name" value="2,3-DIKETO-L-GULONATE TRAP TRANSPORTER SMALL PERMEASE PROTEIN YIAM"/>
    <property type="match status" value="1"/>
</dbReference>
<keyword evidence="7 9" id="KW-0472">Membrane</keyword>
<protein>
    <recommendedName>
        <fullName evidence="9">TRAP transporter small permease protein</fullName>
    </recommendedName>
</protein>
<evidence type="ECO:0000313" key="11">
    <source>
        <dbReference type="EMBL" id="PCJ00393.1"/>
    </source>
</evidence>
<evidence type="ECO:0000256" key="3">
    <source>
        <dbReference type="ARBA" id="ARBA00022475"/>
    </source>
</evidence>
<reference evidence="11" key="2">
    <citation type="journal article" date="2018" name="ISME J.">
        <title>A dynamic microbial community with high functional redundancy inhabits the cold, oxic subseafloor aquifer.</title>
        <authorList>
            <person name="Tully B.J."/>
            <person name="Wheat C.G."/>
            <person name="Glazer B.T."/>
            <person name="Huber J.A."/>
        </authorList>
    </citation>
    <scope>NUCLEOTIDE SEQUENCE</scope>
    <source>
        <strain evidence="11">NORP83</strain>
    </source>
</reference>
<organism evidence="11">
    <name type="scientific">OCS116 cluster bacterium</name>
    <dbReference type="NCBI Taxonomy" id="2030921"/>
    <lineage>
        <taxon>Bacteria</taxon>
        <taxon>Pseudomonadati</taxon>
        <taxon>Pseudomonadota</taxon>
        <taxon>Alphaproteobacteria</taxon>
        <taxon>OCS116 cluster</taxon>
    </lineage>
</organism>
<gene>
    <name evidence="11" type="ORF">COB13_10265</name>
</gene>
<evidence type="ECO:0000256" key="1">
    <source>
        <dbReference type="ARBA" id="ARBA00004429"/>
    </source>
</evidence>
<dbReference type="GO" id="GO:0015740">
    <property type="term" value="P:C4-dicarboxylate transport"/>
    <property type="evidence" value="ECO:0007669"/>
    <property type="project" value="TreeGrafter"/>
</dbReference>
<dbReference type="Pfam" id="PF04290">
    <property type="entry name" value="DctQ"/>
    <property type="match status" value="1"/>
</dbReference>
<reference key="1">
    <citation type="submission" date="2017-08" db="EMBL/GenBank/DDBJ databases">
        <title>A dynamic microbial community with high functional redundancy inhabits the cold, oxic subseafloor aquifer.</title>
        <authorList>
            <person name="Tully B.J."/>
            <person name="Wheat C.G."/>
            <person name="Glazer B.T."/>
            <person name="Huber J.A."/>
        </authorList>
    </citation>
    <scope>NUCLEOTIDE SEQUENCE [LARGE SCALE GENOMIC DNA]</scope>
</reference>
<feature type="transmembrane region" description="Helical" evidence="9">
    <location>
        <begin position="81"/>
        <end position="99"/>
    </location>
</feature>
<name>A0A2A4Z009_9PROT</name>
<evidence type="ECO:0000256" key="5">
    <source>
        <dbReference type="ARBA" id="ARBA00022692"/>
    </source>
</evidence>
<keyword evidence="6 9" id="KW-1133">Transmembrane helix</keyword>
<keyword evidence="3" id="KW-1003">Cell membrane</keyword>
<comment type="subcellular location">
    <subcellularLocation>
        <location evidence="1 9">Cell inner membrane</location>
        <topology evidence="1 9">Multi-pass membrane protein</topology>
    </subcellularLocation>
</comment>
<sequence>MSSLTVKIEFFIGATLLAIITFLVFIAAVMRFAGYPIIWSIDLAELLFIWLCFAGAVRAMRLRAHLGVDYLVARLGHKNRLIIESVLAVIFIAFMIVIAKEGYGLAVLNKERVFGDSGISYYYVTIAVSVGCFFLSLAIIANAVEAWRSRNTDDPVFIFAPKPSDDGPTQL</sequence>
<evidence type="ECO:0000256" key="7">
    <source>
        <dbReference type="ARBA" id="ARBA00023136"/>
    </source>
</evidence>
<dbReference type="PANTHER" id="PTHR35011:SF2">
    <property type="entry name" value="2,3-DIKETO-L-GULONATE TRAP TRANSPORTER SMALL PERMEASE PROTEIN YIAM"/>
    <property type="match status" value="1"/>
</dbReference>
<proteinExistence type="inferred from homology"/>
<feature type="transmembrane region" description="Helical" evidence="9">
    <location>
        <begin position="37"/>
        <end position="60"/>
    </location>
</feature>
<dbReference type="GO" id="GO:0005886">
    <property type="term" value="C:plasma membrane"/>
    <property type="evidence" value="ECO:0007669"/>
    <property type="project" value="UniProtKB-SubCell"/>
</dbReference>
<comment type="function">
    <text evidence="9">Part of the tripartite ATP-independent periplasmic (TRAP) transport system.</text>
</comment>
<evidence type="ECO:0000256" key="9">
    <source>
        <dbReference type="RuleBase" id="RU369079"/>
    </source>
</evidence>